<dbReference type="AlphaFoldDB" id="A0A9D1LXW8"/>
<evidence type="ECO:0000256" key="1">
    <source>
        <dbReference type="SAM" id="Phobius"/>
    </source>
</evidence>
<keyword evidence="3" id="KW-0378">Hydrolase</keyword>
<feature type="domain" description="CAAX prenyl protease 2/Lysostaphin resistance protein A-like" evidence="2">
    <location>
        <begin position="113"/>
        <end position="213"/>
    </location>
</feature>
<keyword evidence="3" id="KW-0645">Protease</keyword>
<accession>A0A9D1LXW8</accession>
<dbReference type="Pfam" id="PF02517">
    <property type="entry name" value="Rce1-like"/>
    <property type="match status" value="1"/>
</dbReference>
<evidence type="ECO:0000313" key="4">
    <source>
        <dbReference type="Proteomes" id="UP000824118"/>
    </source>
</evidence>
<evidence type="ECO:0000313" key="3">
    <source>
        <dbReference type="EMBL" id="HIU50128.1"/>
    </source>
</evidence>
<feature type="transmembrane region" description="Helical" evidence="1">
    <location>
        <begin position="9"/>
        <end position="30"/>
    </location>
</feature>
<name>A0A9D1LXW8_9FIRM</name>
<dbReference type="InterPro" id="IPR042150">
    <property type="entry name" value="MmRce1-like"/>
</dbReference>
<dbReference type="GO" id="GO:0004175">
    <property type="term" value="F:endopeptidase activity"/>
    <property type="evidence" value="ECO:0007669"/>
    <property type="project" value="UniProtKB-ARBA"/>
</dbReference>
<dbReference type="EMBL" id="DVNG01000055">
    <property type="protein sequence ID" value="HIU50128.1"/>
    <property type="molecule type" value="Genomic_DNA"/>
</dbReference>
<keyword evidence="3" id="KW-0482">Metalloprotease</keyword>
<dbReference type="PANTHER" id="PTHR35797">
    <property type="entry name" value="PROTEASE-RELATED"/>
    <property type="match status" value="1"/>
</dbReference>
<keyword evidence="1" id="KW-0472">Membrane</keyword>
<sequence length="253" mass="28364">MNKKLLKDYLVITFAITVLFWGGAAVLSQLLNLTVYDLPIRVMHFIGGFSPTIASYISLKRNGQVDSFFHWLKKVFDFRHSLLTYGLVLLFVLIYYLLGCAINGFSIGSPVYMLIVIIPLMLFSGGNEEAGWRMILQPELEKSFNFNIATIITAVIWWIWHLPIFFINGTANSNMNFFLFGIMCLTLCYALATIRRISNGTFPCILTHCLINGLSGVIVFQFSVLSCTVALIVTIIVSWAILALAKSGSTSKY</sequence>
<dbReference type="GO" id="GO:0008237">
    <property type="term" value="F:metallopeptidase activity"/>
    <property type="evidence" value="ECO:0007669"/>
    <property type="project" value="UniProtKB-KW"/>
</dbReference>
<reference evidence="3" key="1">
    <citation type="submission" date="2020-10" db="EMBL/GenBank/DDBJ databases">
        <authorList>
            <person name="Gilroy R."/>
        </authorList>
    </citation>
    <scope>NUCLEOTIDE SEQUENCE</scope>
    <source>
        <strain evidence="3">ChiGjej1B1-1684</strain>
    </source>
</reference>
<feature type="transmembrane region" description="Helical" evidence="1">
    <location>
        <begin position="173"/>
        <end position="192"/>
    </location>
</feature>
<dbReference type="InterPro" id="IPR003675">
    <property type="entry name" value="Rce1/LyrA-like_dom"/>
</dbReference>
<feature type="transmembrane region" description="Helical" evidence="1">
    <location>
        <begin position="80"/>
        <end position="98"/>
    </location>
</feature>
<keyword evidence="1" id="KW-1133">Transmembrane helix</keyword>
<organism evidence="3 4">
    <name type="scientific">Candidatus Limousia pullorum</name>
    <dbReference type="NCBI Taxonomy" id="2840860"/>
    <lineage>
        <taxon>Bacteria</taxon>
        <taxon>Bacillati</taxon>
        <taxon>Bacillota</taxon>
        <taxon>Clostridia</taxon>
        <taxon>Eubacteriales</taxon>
        <taxon>Oscillospiraceae</taxon>
        <taxon>Oscillospiraceae incertae sedis</taxon>
        <taxon>Candidatus Limousia</taxon>
    </lineage>
</organism>
<proteinExistence type="predicted"/>
<feature type="transmembrane region" description="Helical" evidence="1">
    <location>
        <begin position="144"/>
        <end position="167"/>
    </location>
</feature>
<feature type="transmembrane region" description="Helical" evidence="1">
    <location>
        <begin position="104"/>
        <end position="123"/>
    </location>
</feature>
<keyword evidence="1" id="KW-0812">Transmembrane</keyword>
<feature type="transmembrane region" description="Helical" evidence="1">
    <location>
        <begin position="228"/>
        <end position="245"/>
    </location>
</feature>
<dbReference type="Proteomes" id="UP000824118">
    <property type="component" value="Unassembled WGS sequence"/>
</dbReference>
<evidence type="ECO:0000259" key="2">
    <source>
        <dbReference type="Pfam" id="PF02517"/>
    </source>
</evidence>
<dbReference type="PANTHER" id="PTHR35797:SF1">
    <property type="entry name" value="PROTEASE"/>
    <property type="match status" value="1"/>
</dbReference>
<dbReference type="GO" id="GO:0080120">
    <property type="term" value="P:CAAX-box protein maturation"/>
    <property type="evidence" value="ECO:0007669"/>
    <property type="project" value="UniProtKB-ARBA"/>
</dbReference>
<comment type="caution">
    <text evidence="3">The sequence shown here is derived from an EMBL/GenBank/DDBJ whole genome shotgun (WGS) entry which is preliminary data.</text>
</comment>
<protein>
    <submittedName>
        <fullName evidence="3">CPBP family intramembrane metalloprotease</fullName>
    </submittedName>
</protein>
<gene>
    <name evidence="3" type="ORF">IAD22_03845</name>
</gene>
<reference evidence="3" key="2">
    <citation type="journal article" date="2021" name="PeerJ">
        <title>Extensive microbial diversity within the chicken gut microbiome revealed by metagenomics and culture.</title>
        <authorList>
            <person name="Gilroy R."/>
            <person name="Ravi A."/>
            <person name="Getino M."/>
            <person name="Pursley I."/>
            <person name="Horton D.L."/>
            <person name="Alikhan N.F."/>
            <person name="Baker D."/>
            <person name="Gharbi K."/>
            <person name="Hall N."/>
            <person name="Watson M."/>
            <person name="Adriaenssens E.M."/>
            <person name="Foster-Nyarko E."/>
            <person name="Jarju S."/>
            <person name="Secka A."/>
            <person name="Antonio M."/>
            <person name="Oren A."/>
            <person name="Chaudhuri R.R."/>
            <person name="La Ragione R."/>
            <person name="Hildebrand F."/>
            <person name="Pallen M.J."/>
        </authorList>
    </citation>
    <scope>NUCLEOTIDE SEQUENCE</scope>
    <source>
        <strain evidence="3">ChiGjej1B1-1684</strain>
    </source>
</reference>